<dbReference type="PANTHER" id="PTHR43557">
    <property type="entry name" value="APOPTOSIS-INDUCING FACTOR 1"/>
    <property type="match status" value="1"/>
</dbReference>
<protein>
    <submittedName>
        <fullName evidence="7">FAD-dependent oxidoreductase</fullName>
    </submittedName>
</protein>
<dbReference type="InterPro" id="IPR016156">
    <property type="entry name" value="FAD/NAD-linked_Rdtase_dimer_sf"/>
</dbReference>
<dbReference type="Gene3D" id="3.50.50.60">
    <property type="entry name" value="FAD/NAD(P)-binding domain"/>
    <property type="match status" value="2"/>
</dbReference>
<feature type="domain" description="Reductase C-terminal" evidence="6">
    <location>
        <begin position="324"/>
        <end position="404"/>
    </location>
</feature>
<organism evidence="7 8">
    <name type="scientific">Amycolatopsis antarctica</name>
    <dbReference type="NCBI Taxonomy" id="1854586"/>
    <lineage>
        <taxon>Bacteria</taxon>
        <taxon>Bacillati</taxon>
        <taxon>Actinomycetota</taxon>
        <taxon>Actinomycetes</taxon>
        <taxon>Pseudonocardiales</taxon>
        <taxon>Pseudonocardiaceae</taxon>
        <taxon>Amycolatopsis</taxon>
    </lineage>
</organism>
<comment type="cofactor">
    <cofactor evidence="1">
        <name>FAD</name>
        <dbReference type="ChEBI" id="CHEBI:57692"/>
    </cofactor>
</comment>
<dbReference type="Proteomes" id="UP000242444">
    <property type="component" value="Unassembled WGS sequence"/>
</dbReference>
<evidence type="ECO:0000313" key="8">
    <source>
        <dbReference type="Proteomes" id="UP000242444"/>
    </source>
</evidence>
<evidence type="ECO:0000259" key="6">
    <source>
        <dbReference type="Pfam" id="PF14759"/>
    </source>
</evidence>
<name>A0A263D232_9PSEU</name>
<dbReference type="Pfam" id="PF14759">
    <property type="entry name" value="Reductase_C"/>
    <property type="match status" value="1"/>
</dbReference>
<dbReference type="SUPFAM" id="SSF51905">
    <property type="entry name" value="FAD/NAD(P)-binding domain"/>
    <property type="match status" value="1"/>
</dbReference>
<evidence type="ECO:0000256" key="3">
    <source>
        <dbReference type="ARBA" id="ARBA00022827"/>
    </source>
</evidence>
<keyword evidence="3" id="KW-0274">FAD</keyword>
<sequence length="412" mass="43373">MPEPQRVVIVGSGLAGATAAGALRERGYTGEVVVLGEEGHDPYELPALSKGVLTGEADEPDRVHEAGFYARHDIDLRLGVPVTRIELGARVVHDGTGERHGYDRLLLATGSRPRSLPVPGGDLPGLRTLRTVDDSLSLRAALRGAGRVVIAGAGWIGTEAAAAARGHGAEVTVVDNVSLPLRDVLGERVAGVFRDLHAEKGVSWRLGTGVVEFTGTPDAVTGVRLDDGTELPADVVVVAVGAAPRADLGHLAGLEIADDGGLCTDAGLRTAAPDVYAAGDVAAHYHPRYGRRVRVEHWANAQGQGEHVAGNLLGAHDPYTAAPYFFSDQYDPETGGIGCEYRGLADPGTDRLVVRGDLTGREFIAFWTRAGTVRAALNVNLWDDGDALQRLVEEDVRVTEDELVRGDLGSLG</sequence>
<evidence type="ECO:0000313" key="7">
    <source>
        <dbReference type="EMBL" id="OZM71697.1"/>
    </source>
</evidence>
<keyword evidence="8" id="KW-1185">Reference proteome</keyword>
<evidence type="ECO:0000256" key="2">
    <source>
        <dbReference type="ARBA" id="ARBA00022630"/>
    </source>
</evidence>
<dbReference type="Pfam" id="PF07992">
    <property type="entry name" value="Pyr_redox_2"/>
    <property type="match status" value="1"/>
</dbReference>
<dbReference type="GO" id="GO:0016651">
    <property type="term" value="F:oxidoreductase activity, acting on NAD(P)H"/>
    <property type="evidence" value="ECO:0007669"/>
    <property type="project" value="TreeGrafter"/>
</dbReference>
<proteinExistence type="predicted"/>
<evidence type="ECO:0000256" key="1">
    <source>
        <dbReference type="ARBA" id="ARBA00001974"/>
    </source>
</evidence>
<reference evidence="7 8" key="1">
    <citation type="submission" date="2017-07" db="EMBL/GenBank/DDBJ databases">
        <title>Amycolatopsis antarcticus sp. nov., isolated from the surface of an Antarcticus brown macroalga.</title>
        <authorList>
            <person name="Wang J."/>
            <person name="Leiva S."/>
            <person name="Huang J."/>
            <person name="Huang Y."/>
        </authorList>
    </citation>
    <scope>NUCLEOTIDE SEQUENCE [LARGE SCALE GENOMIC DNA]</scope>
    <source>
        <strain evidence="7 8">AU-G6</strain>
    </source>
</reference>
<dbReference type="FunCoup" id="A0A263D232">
    <property type="interactions" value="235"/>
</dbReference>
<accession>A0A263D232</accession>
<dbReference type="SUPFAM" id="SSF55424">
    <property type="entry name" value="FAD/NAD-linked reductases, dimerisation (C-terminal) domain"/>
    <property type="match status" value="1"/>
</dbReference>
<gene>
    <name evidence="7" type="ORF">CFN78_19515</name>
</gene>
<comment type="caution">
    <text evidence="7">The sequence shown here is derived from an EMBL/GenBank/DDBJ whole genome shotgun (WGS) entry which is preliminary data.</text>
</comment>
<keyword evidence="4" id="KW-0560">Oxidoreductase</keyword>
<dbReference type="InterPro" id="IPR036188">
    <property type="entry name" value="FAD/NAD-bd_sf"/>
</dbReference>
<dbReference type="RefSeq" id="WP_094864279.1">
    <property type="nucleotide sequence ID" value="NZ_NKYE01000012.1"/>
</dbReference>
<dbReference type="InParanoid" id="A0A263D232"/>
<dbReference type="EMBL" id="NKYE01000012">
    <property type="protein sequence ID" value="OZM71697.1"/>
    <property type="molecule type" value="Genomic_DNA"/>
</dbReference>
<dbReference type="InterPro" id="IPR028202">
    <property type="entry name" value="Reductase_C"/>
</dbReference>
<keyword evidence="2" id="KW-0285">Flavoprotein</keyword>
<dbReference type="PRINTS" id="PR00411">
    <property type="entry name" value="PNDRDTASEI"/>
</dbReference>
<feature type="domain" description="FAD/NAD(P)-binding" evidence="5">
    <location>
        <begin position="6"/>
        <end position="305"/>
    </location>
</feature>
<dbReference type="PANTHER" id="PTHR43557:SF2">
    <property type="entry name" value="RIESKE DOMAIN-CONTAINING PROTEIN-RELATED"/>
    <property type="match status" value="1"/>
</dbReference>
<dbReference type="AlphaFoldDB" id="A0A263D232"/>
<dbReference type="PRINTS" id="PR00368">
    <property type="entry name" value="FADPNR"/>
</dbReference>
<dbReference type="GO" id="GO:0005737">
    <property type="term" value="C:cytoplasm"/>
    <property type="evidence" value="ECO:0007669"/>
    <property type="project" value="TreeGrafter"/>
</dbReference>
<dbReference type="OrthoDB" id="4475657at2"/>
<dbReference type="InterPro" id="IPR050446">
    <property type="entry name" value="FAD-oxidoreductase/Apoptosis"/>
</dbReference>
<evidence type="ECO:0000259" key="5">
    <source>
        <dbReference type="Pfam" id="PF07992"/>
    </source>
</evidence>
<dbReference type="Gene3D" id="3.30.390.30">
    <property type="match status" value="1"/>
</dbReference>
<evidence type="ECO:0000256" key="4">
    <source>
        <dbReference type="ARBA" id="ARBA00023002"/>
    </source>
</evidence>
<dbReference type="InterPro" id="IPR023753">
    <property type="entry name" value="FAD/NAD-binding_dom"/>
</dbReference>